<evidence type="ECO:0000313" key="9">
    <source>
        <dbReference type="EMBL" id="PSK90615.1"/>
    </source>
</evidence>
<keyword evidence="9" id="KW-0645">Protease</keyword>
<dbReference type="EC" id="3.4.11.9" evidence="4"/>
<dbReference type="Gene3D" id="3.40.350.10">
    <property type="entry name" value="Creatinase/prolidase N-terminal domain"/>
    <property type="match status" value="1"/>
</dbReference>
<dbReference type="SUPFAM" id="SSF53092">
    <property type="entry name" value="Creatinase/prolidase N-terminal domain"/>
    <property type="match status" value="1"/>
</dbReference>
<comment type="catalytic activity">
    <reaction evidence="1">
        <text>Release of any N-terminal amino acid, including proline, that is linked to proline, even from a dipeptide or tripeptide.</text>
        <dbReference type="EC" id="3.4.11.9"/>
    </reaction>
</comment>
<evidence type="ECO:0000259" key="8">
    <source>
        <dbReference type="SMART" id="SM01011"/>
    </source>
</evidence>
<dbReference type="Gene3D" id="3.90.230.10">
    <property type="entry name" value="Creatinase/methionine aminopeptidase superfamily"/>
    <property type="match status" value="1"/>
</dbReference>
<dbReference type="PANTHER" id="PTHR43226">
    <property type="entry name" value="XAA-PRO AMINOPEPTIDASE 3"/>
    <property type="match status" value="1"/>
</dbReference>
<dbReference type="InterPro" id="IPR007865">
    <property type="entry name" value="Aminopep_P_N"/>
</dbReference>
<organism evidence="9 10">
    <name type="scientific">Taibaiella chishuiensis</name>
    <dbReference type="NCBI Taxonomy" id="1434707"/>
    <lineage>
        <taxon>Bacteria</taxon>
        <taxon>Pseudomonadati</taxon>
        <taxon>Bacteroidota</taxon>
        <taxon>Chitinophagia</taxon>
        <taxon>Chitinophagales</taxon>
        <taxon>Chitinophagaceae</taxon>
        <taxon>Taibaiella</taxon>
    </lineage>
</organism>
<sequence length="425" mass="48143">MNATDYAGNRARLAARLSPGSVAVIHANDIMPSNADGTLRFRQNNDLYWLSGILQDETALLLFPDHPDPNYREILFIKQVNEDFVKWHGRRHSLQEAQAISGIARVAWFSDFEQLFYEAAVQATHIYLNAIEHPRAVNSVETRDDRFARWCRKRFGLHSYKRLAPELAMLRRVKSEAELELIRKACNISGAGFRRLLRFIKPGVAERRAEAELIYEYMQHDGAWADYEPIVASGADSCILHYTSNHKRCAAGDVVLIDAAASYRLYNADLTRVLPVNGRFSPRQLQVYNAVWRVQQQLMDFIKAGRYLEEIQAHNQTLLIGELLGLGLFSQSDLERQGRAYYLGLYCYHGFGHLLGLDVHDVGSRYEPLPENSVLTVEPGIYIREEGIGIRLENNVQVTAAGVTDLMAGIPIDPAEIEALMQEVL</sequence>
<dbReference type="SUPFAM" id="SSF55920">
    <property type="entry name" value="Creatinase/aminopeptidase"/>
    <property type="match status" value="1"/>
</dbReference>
<proteinExistence type="inferred from homology"/>
<keyword evidence="9" id="KW-0031">Aminopeptidase</keyword>
<dbReference type="GO" id="GO:0070006">
    <property type="term" value="F:metalloaminopeptidase activity"/>
    <property type="evidence" value="ECO:0007669"/>
    <property type="project" value="InterPro"/>
</dbReference>
<gene>
    <name evidence="9" type="ORF">B0I18_10725</name>
</gene>
<dbReference type="GO" id="GO:0030145">
    <property type="term" value="F:manganese ion binding"/>
    <property type="evidence" value="ECO:0007669"/>
    <property type="project" value="InterPro"/>
</dbReference>
<reference evidence="9 10" key="1">
    <citation type="submission" date="2018-03" db="EMBL/GenBank/DDBJ databases">
        <title>Genomic Encyclopedia of Type Strains, Phase III (KMG-III): the genomes of soil and plant-associated and newly described type strains.</title>
        <authorList>
            <person name="Whitman W."/>
        </authorList>
    </citation>
    <scope>NUCLEOTIDE SEQUENCE [LARGE SCALE GENOMIC DNA]</scope>
    <source>
        <strain evidence="9 10">CGMCC 1.12700</strain>
    </source>
</reference>
<evidence type="ECO:0000256" key="6">
    <source>
        <dbReference type="ARBA" id="ARBA00022801"/>
    </source>
</evidence>
<dbReference type="Proteomes" id="UP000240572">
    <property type="component" value="Unassembled WGS sequence"/>
</dbReference>
<comment type="similarity">
    <text evidence="3">Belongs to the peptidase M24B family.</text>
</comment>
<dbReference type="AlphaFoldDB" id="A0A2P8D068"/>
<evidence type="ECO:0000256" key="4">
    <source>
        <dbReference type="ARBA" id="ARBA00012574"/>
    </source>
</evidence>
<evidence type="ECO:0000256" key="1">
    <source>
        <dbReference type="ARBA" id="ARBA00001424"/>
    </source>
</evidence>
<dbReference type="SMART" id="SM01011">
    <property type="entry name" value="AMP_N"/>
    <property type="match status" value="1"/>
</dbReference>
<dbReference type="RefSeq" id="WP_106523901.1">
    <property type="nucleotide sequence ID" value="NZ_PYGD01000007.1"/>
</dbReference>
<dbReference type="InterPro" id="IPR036005">
    <property type="entry name" value="Creatinase/aminopeptidase-like"/>
</dbReference>
<evidence type="ECO:0000313" key="10">
    <source>
        <dbReference type="Proteomes" id="UP000240572"/>
    </source>
</evidence>
<comment type="caution">
    <text evidence="9">The sequence shown here is derived from an EMBL/GenBank/DDBJ whole genome shotgun (WGS) entry which is preliminary data.</text>
</comment>
<evidence type="ECO:0000256" key="2">
    <source>
        <dbReference type="ARBA" id="ARBA00001936"/>
    </source>
</evidence>
<evidence type="ECO:0000256" key="7">
    <source>
        <dbReference type="ARBA" id="ARBA00023211"/>
    </source>
</evidence>
<dbReference type="Pfam" id="PF00557">
    <property type="entry name" value="Peptidase_M24"/>
    <property type="match status" value="1"/>
</dbReference>
<dbReference type="OrthoDB" id="9806388at2"/>
<dbReference type="InterPro" id="IPR000994">
    <property type="entry name" value="Pept_M24"/>
</dbReference>
<keyword evidence="5" id="KW-0479">Metal-binding</keyword>
<keyword evidence="6" id="KW-0378">Hydrolase</keyword>
<accession>A0A2P8D068</accession>
<dbReference type="Pfam" id="PF05195">
    <property type="entry name" value="AMP_N"/>
    <property type="match status" value="1"/>
</dbReference>
<dbReference type="InterPro" id="IPR052433">
    <property type="entry name" value="X-Pro_dipept-like"/>
</dbReference>
<evidence type="ECO:0000256" key="3">
    <source>
        <dbReference type="ARBA" id="ARBA00008766"/>
    </source>
</evidence>
<protein>
    <recommendedName>
        <fullName evidence="4">Xaa-Pro aminopeptidase</fullName>
        <ecNumber evidence="4">3.4.11.9</ecNumber>
    </recommendedName>
</protein>
<dbReference type="PANTHER" id="PTHR43226:SF4">
    <property type="entry name" value="XAA-PRO AMINOPEPTIDASE 3"/>
    <property type="match status" value="1"/>
</dbReference>
<dbReference type="EMBL" id="PYGD01000007">
    <property type="protein sequence ID" value="PSK90615.1"/>
    <property type="molecule type" value="Genomic_DNA"/>
</dbReference>
<dbReference type="InterPro" id="IPR029149">
    <property type="entry name" value="Creatin/AminoP/Spt16_N"/>
</dbReference>
<keyword evidence="7" id="KW-0464">Manganese</keyword>
<comment type="cofactor">
    <cofactor evidence="2">
        <name>Mn(2+)</name>
        <dbReference type="ChEBI" id="CHEBI:29035"/>
    </cofactor>
</comment>
<dbReference type="GO" id="GO:0006508">
    <property type="term" value="P:proteolysis"/>
    <property type="evidence" value="ECO:0007669"/>
    <property type="project" value="TreeGrafter"/>
</dbReference>
<name>A0A2P8D068_9BACT</name>
<keyword evidence="10" id="KW-1185">Reference proteome</keyword>
<evidence type="ECO:0000256" key="5">
    <source>
        <dbReference type="ARBA" id="ARBA00022723"/>
    </source>
</evidence>
<feature type="domain" description="Aminopeptidase P N-terminal" evidence="8">
    <location>
        <begin position="1"/>
        <end position="137"/>
    </location>
</feature>